<organism evidence="2 3">
    <name type="scientific">Pedobacter psychrophilus</name>
    <dbReference type="NCBI Taxonomy" id="1826909"/>
    <lineage>
        <taxon>Bacteria</taxon>
        <taxon>Pseudomonadati</taxon>
        <taxon>Bacteroidota</taxon>
        <taxon>Sphingobacteriia</taxon>
        <taxon>Sphingobacteriales</taxon>
        <taxon>Sphingobacteriaceae</taxon>
        <taxon>Pedobacter</taxon>
    </lineage>
</organism>
<reference evidence="2 3" key="1">
    <citation type="submission" date="2016-04" db="EMBL/GenBank/DDBJ databases">
        <authorList>
            <person name="Evans L.H."/>
            <person name="Alamgir A."/>
            <person name="Owens N."/>
            <person name="Weber N.D."/>
            <person name="Virtaneva K."/>
            <person name="Barbian K."/>
            <person name="Babar A."/>
            <person name="Rosenke K."/>
        </authorList>
    </citation>
    <scope>NUCLEOTIDE SEQUENCE [LARGE SCALE GENOMIC DNA]</scope>
    <source>
        <strain evidence="2 3">CCM 8644</strain>
    </source>
</reference>
<reference evidence="2 3" key="2">
    <citation type="submission" date="2016-06" db="EMBL/GenBank/DDBJ databases">
        <title>Pedobacter psychrophilus sp. nov., isolated from Antarctic fragmentary rock.</title>
        <authorList>
            <person name="Svec P."/>
        </authorList>
    </citation>
    <scope>NUCLEOTIDE SEQUENCE [LARGE SCALE GENOMIC DNA]</scope>
    <source>
        <strain evidence="2 3">CCM 8644</strain>
    </source>
</reference>
<name>A0A179DI57_9SPHI</name>
<dbReference type="AlphaFoldDB" id="A0A179DI57"/>
<dbReference type="InterPro" id="IPR052036">
    <property type="entry name" value="Hydrolase/PRTase-associated"/>
</dbReference>
<proteinExistence type="predicted"/>
<dbReference type="Proteomes" id="UP000078459">
    <property type="component" value="Unassembled WGS sequence"/>
</dbReference>
<feature type="signal peptide" evidence="1">
    <location>
        <begin position="1"/>
        <end position="21"/>
    </location>
</feature>
<dbReference type="CDD" id="cd14728">
    <property type="entry name" value="Ere-like"/>
    <property type="match status" value="1"/>
</dbReference>
<dbReference type="EMBL" id="LWHJ01000022">
    <property type="protein sequence ID" value="OAQ40701.1"/>
    <property type="molecule type" value="Genomic_DNA"/>
</dbReference>
<evidence type="ECO:0000313" key="3">
    <source>
        <dbReference type="Proteomes" id="UP000078459"/>
    </source>
</evidence>
<dbReference type="SUPFAM" id="SSF159501">
    <property type="entry name" value="EreA/ChaN-like"/>
    <property type="match status" value="1"/>
</dbReference>
<evidence type="ECO:0008006" key="4">
    <source>
        <dbReference type="Google" id="ProtNLM"/>
    </source>
</evidence>
<keyword evidence="3" id="KW-1185">Reference proteome</keyword>
<keyword evidence="1" id="KW-0732">Signal</keyword>
<evidence type="ECO:0000313" key="2">
    <source>
        <dbReference type="EMBL" id="OAQ40701.1"/>
    </source>
</evidence>
<sequence>MKFKILLSIFLFLFFFKSSFSQDKVDFLKQNAVPISIDPNNEDFSDLEKLKDYIGDTRLVMLGESSHGDGTAFETKTRIIKFLHEKMGFNVIAFESSFYNAEIGWQEALKSKNPLIPLRESVFQLWGHSNEAQPLFQYIASEMPSENPLVLTGFDCQFNYDGVYIKESGKEVSKFFDDNKIVFTNENEKQNFYGVYNRLVFKTKDSLNKFDLPLFKKSIDRVISQIEKLNTIDKQFWLQHFVSSKNDIKGLLEQLDVAGVNKLRDSVMAQNVLWLINKQHPNDKIIIWAHNFHISKSQIVNNFKTMGQYITDSISSKNMYSISLVAFEGESAWIDGSDLIKIRRPAQTSFENLFYKTKIDNLFFDLRSLSQKSDGLWLNEIRSLRCRDYVPYSNSWPKFFDAIIYNKDMKRSTAINKN</sequence>
<dbReference type="PANTHER" id="PTHR31299:SF0">
    <property type="entry name" value="ESTERASE, PUTATIVE (AFU_ORTHOLOGUE AFUA_1G05850)-RELATED"/>
    <property type="match status" value="1"/>
</dbReference>
<dbReference type="RefSeq" id="WP_068821932.1">
    <property type="nucleotide sequence ID" value="NZ_LWHJ01000022.1"/>
</dbReference>
<evidence type="ECO:0000256" key="1">
    <source>
        <dbReference type="SAM" id="SignalP"/>
    </source>
</evidence>
<dbReference type="InterPro" id="IPR007815">
    <property type="entry name" value="Emycin_Estase"/>
</dbReference>
<dbReference type="GO" id="GO:0046677">
    <property type="term" value="P:response to antibiotic"/>
    <property type="evidence" value="ECO:0007669"/>
    <property type="project" value="InterPro"/>
</dbReference>
<gene>
    <name evidence="2" type="ORF">A5893_07100</name>
</gene>
<dbReference type="Gene3D" id="3.40.1660.10">
    <property type="entry name" value="EreA-like (biosynthetic domain)"/>
    <property type="match status" value="2"/>
</dbReference>
<feature type="chain" id="PRO_5008100601" description="Erythromycin esterase" evidence="1">
    <location>
        <begin position="22"/>
        <end position="418"/>
    </location>
</feature>
<dbReference type="PANTHER" id="PTHR31299">
    <property type="entry name" value="ESTERASE, PUTATIVE (AFU_ORTHOLOGUE AFUA_1G05850)-RELATED"/>
    <property type="match status" value="1"/>
</dbReference>
<protein>
    <recommendedName>
        <fullName evidence="4">Erythromycin esterase</fullName>
    </recommendedName>
</protein>
<comment type="caution">
    <text evidence="2">The sequence shown here is derived from an EMBL/GenBank/DDBJ whole genome shotgun (WGS) entry which is preliminary data.</text>
</comment>
<accession>A0A179DI57</accession>
<dbReference type="Pfam" id="PF05139">
    <property type="entry name" value="Erythro_esteras"/>
    <property type="match status" value="1"/>
</dbReference>